<sequence length="264" mass="30435">MGVGNSDWLALYPHSSVNHLTPIASDHRPILISTCIDQGIHSPFRFEAMWLEDNSIYDIVNNSWKTSVTGSPPHRLASKIKIVKQDLKVWNRNVFGNCFSKAKDIKQKIEVIQHLEKTDSNSLIEKDLLLELDGWLNKADIFWRQRAKERWIKDGDANTRYFHLTTIIHSRYNKINSISSSNNQICYDRPSIGVCFVNFYSRLFKTDFNQNLYPFPDNLENLFVNCFSDQDILTLNAIPSLNEIKSVLFSFADHKSPGPALQEI</sequence>
<proteinExistence type="predicted"/>
<dbReference type="Proteomes" id="UP001632038">
    <property type="component" value="Unassembled WGS sequence"/>
</dbReference>
<dbReference type="PANTHER" id="PTHR33710:SF77">
    <property type="entry name" value="DNASE I-LIKE SUPERFAMILY PROTEIN"/>
    <property type="match status" value="1"/>
</dbReference>
<name>A0ABD3BZH1_9LAMI</name>
<evidence type="ECO:0000313" key="2">
    <source>
        <dbReference type="Proteomes" id="UP001632038"/>
    </source>
</evidence>
<gene>
    <name evidence="1" type="ORF">CASFOL_034256</name>
</gene>
<dbReference type="AlphaFoldDB" id="A0ABD3BZH1"/>
<dbReference type="EMBL" id="JAVIJP010000061">
    <property type="protein sequence ID" value="KAL3622060.1"/>
    <property type="molecule type" value="Genomic_DNA"/>
</dbReference>
<organism evidence="1 2">
    <name type="scientific">Castilleja foliolosa</name>
    <dbReference type="NCBI Taxonomy" id="1961234"/>
    <lineage>
        <taxon>Eukaryota</taxon>
        <taxon>Viridiplantae</taxon>
        <taxon>Streptophyta</taxon>
        <taxon>Embryophyta</taxon>
        <taxon>Tracheophyta</taxon>
        <taxon>Spermatophyta</taxon>
        <taxon>Magnoliopsida</taxon>
        <taxon>eudicotyledons</taxon>
        <taxon>Gunneridae</taxon>
        <taxon>Pentapetalae</taxon>
        <taxon>asterids</taxon>
        <taxon>lamiids</taxon>
        <taxon>Lamiales</taxon>
        <taxon>Orobanchaceae</taxon>
        <taxon>Pedicularideae</taxon>
        <taxon>Castillejinae</taxon>
        <taxon>Castilleja</taxon>
    </lineage>
</organism>
<keyword evidence="2" id="KW-1185">Reference proteome</keyword>
<protein>
    <recommendedName>
        <fullName evidence="3">Endonuclease/exonuclease/phosphatase domain-containing protein</fullName>
    </recommendedName>
</protein>
<comment type="caution">
    <text evidence="1">The sequence shown here is derived from an EMBL/GenBank/DDBJ whole genome shotgun (WGS) entry which is preliminary data.</text>
</comment>
<reference evidence="2" key="1">
    <citation type="journal article" date="2024" name="IScience">
        <title>Strigolactones Initiate the Formation of Haustorium-like Structures in Castilleja.</title>
        <authorList>
            <person name="Buerger M."/>
            <person name="Peterson D."/>
            <person name="Chory J."/>
        </authorList>
    </citation>
    <scope>NUCLEOTIDE SEQUENCE [LARGE SCALE GENOMIC DNA]</scope>
</reference>
<dbReference type="PANTHER" id="PTHR33710">
    <property type="entry name" value="BNAC02G09200D PROTEIN"/>
    <property type="match status" value="1"/>
</dbReference>
<accession>A0ABD3BZH1</accession>
<evidence type="ECO:0000313" key="1">
    <source>
        <dbReference type="EMBL" id="KAL3622060.1"/>
    </source>
</evidence>
<evidence type="ECO:0008006" key="3">
    <source>
        <dbReference type="Google" id="ProtNLM"/>
    </source>
</evidence>